<comment type="caution">
    <text evidence="1">The sequence shown here is derived from an EMBL/GenBank/DDBJ whole genome shotgun (WGS) entry which is preliminary data.</text>
</comment>
<dbReference type="PANTHER" id="PTHR47027">
    <property type="entry name" value="REVERSE TRANSCRIPTASE DOMAIN-CONTAINING PROTEIN"/>
    <property type="match status" value="1"/>
</dbReference>
<organism evidence="1 2">
    <name type="scientific">Ridgeia piscesae</name>
    <name type="common">Tubeworm</name>
    <dbReference type="NCBI Taxonomy" id="27915"/>
    <lineage>
        <taxon>Eukaryota</taxon>
        <taxon>Metazoa</taxon>
        <taxon>Spiralia</taxon>
        <taxon>Lophotrochozoa</taxon>
        <taxon>Annelida</taxon>
        <taxon>Polychaeta</taxon>
        <taxon>Sedentaria</taxon>
        <taxon>Canalipalpata</taxon>
        <taxon>Sabellida</taxon>
        <taxon>Siboglinidae</taxon>
        <taxon>Ridgeia</taxon>
    </lineage>
</organism>
<name>A0AAD9KAE6_RIDPI</name>
<evidence type="ECO:0000313" key="2">
    <source>
        <dbReference type="Proteomes" id="UP001209878"/>
    </source>
</evidence>
<dbReference type="EMBL" id="JAODUO010001269">
    <property type="protein sequence ID" value="KAK2167639.1"/>
    <property type="molecule type" value="Genomic_DNA"/>
</dbReference>
<dbReference type="AlphaFoldDB" id="A0AAD9KAE6"/>
<dbReference type="PANTHER" id="PTHR47027:SF20">
    <property type="entry name" value="REVERSE TRANSCRIPTASE-LIKE PROTEIN WITH RNA-DIRECTED DNA POLYMERASE DOMAIN"/>
    <property type="match status" value="1"/>
</dbReference>
<protein>
    <recommendedName>
        <fullName evidence="3">Reverse transcriptase domain-containing protein</fullName>
    </recommendedName>
</protein>
<reference evidence="1" key="1">
    <citation type="journal article" date="2023" name="Mol. Biol. Evol.">
        <title>Third-Generation Sequencing Reveals the Adaptive Role of the Epigenome in Three Deep-Sea Polychaetes.</title>
        <authorList>
            <person name="Perez M."/>
            <person name="Aroh O."/>
            <person name="Sun Y."/>
            <person name="Lan Y."/>
            <person name="Juniper S.K."/>
            <person name="Young C.R."/>
            <person name="Angers B."/>
            <person name="Qian P.Y."/>
        </authorList>
    </citation>
    <scope>NUCLEOTIDE SEQUENCE</scope>
    <source>
        <strain evidence="1">R07B-5</strain>
    </source>
</reference>
<sequence>METFFPAQKWNTLKCIDKLYNDSNDGINGMLNLFVLLYADGTVIMAENEHDMLRNLDRLNEYCICNKLKVNISKTEMMVFARSNTRIRTFKFGNTDLDQVEDYIYMGICFNWNGSFVKAKKLLQDNASKAMYSLIQKGRRPTLPTDVMFKLFDKCVEPILLYGCEVWEYENVDILEKVHTKFCK</sequence>
<accession>A0AAD9KAE6</accession>
<gene>
    <name evidence="1" type="ORF">NP493_1269g00010</name>
</gene>
<evidence type="ECO:0008006" key="3">
    <source>
        <dbReference type="Google" id="ProtNLM"/>
    </source>
</evidence>
<evidence type="ECO:0000313" key="1">
    <source>
        <dbReference type="EMBL" id="KAK2167639.1"/>
    </source>
</evidence>
<dbReference type="Proteomes" id="UP001209878">
    <property type="component" value="Unassembled WGS sequence"/>
</dbReference>
<keyword evidence="2" id="KW-1185">Reference proteome</keyword>
<proteinExistence type="predicted"/>